<gene>
    <name evidence="2" type="ORF">SAMN04488085_108230</name>
</gene>
<dbReference type="OrthoDB" id="4250843at2"/>
<dbReference type="EMBL" id="FOSW01000008">
    <property type="protein sequence ID" value="SFL26972.1"/>
    <property type="molecule type" value="Genomic_DNA"/>
</dbReference>
<evidence type="ECO:0000313" key="2">
    <source>
        <dbReference type="EMBL" id="SFL26972.1"/>
    </source>
</evidence>
<accession>A0A1I4GA84</accession>
<reference evidence="3" key="1">
    <citation type="submission" date="2016-10" db="EMBL/GenBank/DDBJ databases">
        <authorList>
            <person name="Varghese N."/>
            <person name="Submissions S."/>
        </authorList>
    </citation>
    <scope>NUCLEOTIDE SEQUENCE [LARGE SCALE GENOMIC DNA]</scope>
    <source>
        <strain evidence="3">DSM 45317</strain>
    </source>
</reference>
<evidence type="ECO:0000256" key="1">
    <source>
        <dbReference type="SAM" id="Phobius"/>
    </source>
</evidence>
<sequence>MTSLAASQLLAVVDPGEGVAPPGAEGIATIVQWVAWTVLAVCVVGVLLVGARMALAHRRGEGAEHALSLAYVLGGAVLVGSASGLIAALV</sequence>
<keyword evidence="1" id="KW-0812">Transmembrane</keyword>
<protein>
    <recommendedName>
        <fullName evidence="4">TrbC/VIRB2 family protein</fullName>
    </recommendedName>
</protein>
<evidence type="ECO:0008006" key="4">
    <source>
        <dbReference type="Google" id="ProtNLM"/>
    </source>
</evidence>
<dbReference type="Proteomes" id="UP000199152">
    <property type="component" value="Unassembled WGS sequence"/>
</dbReference>
<keyword evidence="1" id="KW-1133">Transmembrane helix</keyword>
<evidence type="ECO:0000313" key="3">
    <source>
        <dbReference type="Proteomes" id="UP000199152"/>
    </source>
</evidence>
<feature type="transmembrane region" description="Helical" evidence="1">
    <location>
        <begin position="34"/>
        <end position="55"/>
    </location>
</feature>
<dbReference type="InParanoid" id="A0A1I4GA84"/>
<feature type="transmembrane region" description="Helical" evidence="1">
    <location>
        <begin position="67"/>
        <end position="89"/>
    </location>
</feature>
<name>A0A1I4GA84_9ACTN</name>
<dbReference type="AlphaFoldDB" id="A0A1I4GA84"/>
<proteinExistence type="predicted"/>
<organism evidence="2 3">
    <name type="scientific">Geodermatophilus ruber</name>
    <dbReference type="NCBI Taxonomy" id="504800"/>
    <lineage>
        <taxon>Bacteria</taxon>
        <taxon>Bacillati</taxon>
        <taxon>Actinomycetota</taxon>
        <taxon>Actinomycetes</taxon>
        <taxon>Geodermatophilales</taxon>
        <taxon>Geodermatophilaceae</taxon>
        <taxon>Geodermatophilus</taxon>
    </lineage>
</organism>
<keyword evidence="1" id="KW-0472">Membrane</keyword>
<keyword evidence="3" id="KW-1185">Reference proteome</keyword>
<dbReference type="RefSeq" id="WP_091325893.1">
    <property type="nucleotide sequence ID" value="NZ_FOSW01000008.1"/>
</dbReference>